<proteinExistence type="inferred from homology"/>
<sequence length="374" mass="42066">MAASLPVIDFSRWLKGSPEEKKAVAKDLAEACRGVGFVYVVNHGVTPELLDEAFSWSKKLFDLPEEKKMLAPHPPGPNVHRGYSWPGLEKVSQYIHKDDADSDDEDAELRKVQDCKESYEIGSETFAQQPNQWLPEEVLRGFREFMTGFYWSCFDTAKELLRAMAMGLGLDDPDYLLKFHSGENNQLRLLHYPPVETEKLSSNTMARMPAHSDWGSITMLFQDDCGGLQVEHPRKPGEFVDATPMKGALVMNVGDLLMRWSNGELRARQRLGFLVRSADSSPPDYLKSTLHRVTLPPVMKEQPEGGKGLTRARYSIPYFVSPDPESVIECLPACASGRNPAKYPPVLQDDYRKLRAKLQYSDKPDTSAKPVTVS</sequence>
<keyword evidence="2" id="KW-0479">Metal-binding</keyword>
<dbReference type="Proteomes" id="UP001600888">
    <property type="component" value="Unassembled WGS sequence"/>
</dbReference>
<organism evidence="4 5">
    <name type="scientific">Diaporthe vaccinii</name>
    <dbReference type="NCBI Taxonomy" id="105482"/>
    <lineage>
        <taxon>Eukaryota</taxon>
        <taxon>Fungi</taxon>
        <taxon>Dikarya</taxon>
        <taxon>Ascomycota</taxon>
        <taxon>Pezizomycotina</taxon>
        <taxon>Sordariomycetes</taxon>
        <taxon>Sordariomycetidae</taxon>
        <taxon>Diaporthales</taxon>
        <taxon>Diaporthaceae</taxon>
        <taxon>Diaporthe</taxon>
        <taxon>Diaporthe eres species complex</taxon>
    </lineage>
</organism>
<dbReference type="Pfam" id="PF03171">
    <property type="entry name" value="2OG-FeII_Oxy"/>
    <property type="match status" value="1"/>
</dbReference>
<evidence type="ECO:0000256" key="2">
    <source>
        <dbReference type="RuleBase" id="RU003682"/>
    </source>
</evidence>
<evidence type="ECO:0000256" key="1">
    <source>
        <dbReference type="ARBA" id="ARBA00008056"/>
    </source>
</evidence>
<dbReference type="InterPro" id="IPR044861">
    <property type="entry name" value="IPNS-like_FE2OG_OXY"/>
</dbReference>
<dbReference type="SUPFAM" id="SSF51197">
    <property type="entry name" value="Clavaminate synthase-like"/>
    <property type="match status" value="2"/>
</dbReference>
<keyword evidence="5" id="KW-1185">Reference proteome</keyword>
<feature type="domain" description="Fe2OG dioxygenase" evidence="3">
    <location>
        <begin position="183"/>
        <end position="322"/>
    </location>
</feature>
<dbReference type="Gene3D" id="2.60.120.330">
    <property type="entry name" value="B-lactam Antibiotic, Isopenicillin N Synthase, Chain"/>
    <property type="match status" value="1"/>
</dbReference>
<evidence type="ECO:0000313" key="5">
    <source>
        <dbReference type="Proteomes" id="UP001600888"/>
    </source>
</evidence>
<evidence type="ECO:0000313" key="4">
    <source>
        <dbReference type="EMBL" id="KAL2284865.1"/>
    </source>
</evidence>
<dbReference type="InterPro" id="IPR027443">
    <property type="entry name" value="IPNS-like_sf"/>
</dbReference>
<protein>
    <recommendedName>
        <fullName evidence="3">Fe2OG dioxygenase domain-containing protein</fullName>
    </recommendedName>
</protein>
<dbReference type="PROSITE" id="PS51471">
    <property type="entry name" value="FE2OG_OXY"/>
    <property type="match status" value="1"/>
</dbReference>
<dbReference type="EMBL" id="JBAWTH010000034">
    <property type="protein sequence ID" value="KAL2284865.1"/>
    <property type="molecule type" value="Genomic_DNA"/>
</dbReference>
<dbReference type="InterPro" id="IPR026992">
    <property type="entry name" value="DIOX_N"/>
</dbReference>
<keyword evidence="2" id="KW-0408">Iron</keyword>
<dbReference type="InterPro" id="IPR050231">
    <property type="entry name" value="Iron_ascorbate_oxido_reductase"/>
</dbReference>
<comment type="caution">
    <text evidence="4">The sequence shown here is derived from an EMBL/GenBank/DDBJ whole genome shotgun (WGS) entry which is preliminary data.</text>
</comment>
<gene>
    <name evidence="4" type="ORF">FJTKL_08685</name>
</gene>
<dbReference type="PANTHER" id="PTHR47990">
    <property type="entry name" value="2-OXOGLUTARATE (2OG) AND FE(II)-DEPENDENT OXYGENASE SUPERFAMILY PROTEIN-RELATED"/>
    <property type="match status" value="1"/>
</dbReference>
<dbReference type="Pfam" id="PF14226">
    <property type="entry name" value="DIOX_N"/>
    <property type="match status" value="1"/>
</dbReference>
<comment type="similarity">
    <text evidence="1 2">Belongs to the iron/ascorbate-dependent oxidoreductase family.</text>
</comment>
<keyword evidence="2" id="KW-0560">Oxidoreductase</keyword>
<name>A0ABR4ER06_9PEZI</name>
<dbReference type="PRINTS" id="PR00682">
    <property type="entry name" value="IPNSYNTHASE"/>
</dbReference>
<accession>A0ABR4ER06</accession>
<dbReference type="InterPro" id="IPR005123">
    <property type="entry name" value="Oxoglu/Fe-dep_dioxygenase_dom"/>
</dbReference>
<evidence type="ECO:0000259" key="3">
    <source>
        <dbReference type="PROSITE" id="PS51471"/>
    </source>
</evidence>
<reference evidence="4 5" key="1">
    <citation type="submission" date="2024-03" db="EMBL/GenBank/DDBJ databases">
        <title>A high-quality draft genome sequence of Diaporthe vaccinii, a causative agent of upright dieback and viscid rot disease in cranberry plants.</title>
        <authorList>
            <person name="Sarrasin M."/>
            <person name="Lang B.F."/>
            <person name="Burger G."/>
        </authorList>
    </citation>
    <scope>NUCLEOTIDE SEQUENCE [LARGE SCALE GENOMIC DNA]</scope>
    <source>
        <strain evidence="4 5">IS7</strain>
    </source>
</reference>